<keyword evidence="5" id="KW-0547">Nucleotide-binding</keyword>
<evidence type="ECO:0000313" key="12">
    <source>
        <dbReference type="EMBL" id="SHI30615.1"/>
    </source>
</evidence>
<dbReference type="Pfam" id="PF00005">
    <property type="entry name" value="ABC_tran"/>
    <property type="match status" value="1"/>
</dbReference>
<keyword evidence="7 9" id="KW-1133">Transmembrane helix</keyword>
<evidence type="ECO:0000256" key="7">
    <source>
        <dbReference type="ARBA" id="ARBA00022989"/>
    </source>
</evidence>
<gene>
    <name evidence="12" type="ORF">SAMN05444417_0174</name>
</gene>
<dbReference type="SUPFAM" id="SSF90123">
    <property type="entry name" value="ABC transporter transmembrane region"/>
    <property type="match status" value="1"/>
</dbReference>
<proteinExistence type="predicted"/>
<dbReference type="EMBL" id="FQYO01000001">
    <property type="protein sequence ID" value="SHI30615.1"/>
    <property type="molecule type" value="Genomic_DNA"/>
</dbReference>
<dbReference type="InterPro" id="IPR036640">
    <property type="entry name" value="ABC1_TM_sf"/>
</dbReference>
<name>A0A1M6A2D9_9RHOB</name>
<organism evidence="12 13">
    <name type="scientific">Wenxinia saemankumensis</name>
    <dbReference type="NCBI Taxonomy" id="1447782"/>
    <lineage>
        <taxon>Bacteria</taxon>
        <taxon>Pseudomonadati</taxon>
        <taxon>Pseudomonadota</taxon>
        <taxon>Alphaproteobacteria</taxon>
        <taxon>Rhodobacterales</taxon>
        <taxon>Roseobacteraceae</taxon>
        <taxon>Wenxinia</taxon>
    </lineage>
</organism>
<evidence type="ECO:0000259" key="10">
    <source>
        <dbReference type="PROSITE" id="PS50893"/>
    </source>
</evidence>
<dbReference type="InterPro" id="IPR003593">
    <property type="entry name" value="AAA+_ATPase"/>
</dbReference>
<dbReference type="InterPro" id="IPR003439">
    <property type="entry name" value="ABC_transporter-like_ATP-bd"/>
</dbReference>
<evidence type="ECO:0000256" key="8">
    <source>
        <dbReference type="ARBA" id="ARBA00023136"/>
    </source>
</evidence>
<evidence type="ECO:0000256" key="4">
    <source>
        <dbReference type="ARBA" id="ARBA00022692"/>
    </source>
</evidence>
<reference evidence="12 13" key="1">
    <citation type="submission" date="2016-11" db="EMBL/GenBank/DDBJ databases">
        <authorList>
            <person name="Jaros S."/>
            <person name="Januszkiewicz K."/>
            <person name="Wedrychowicz H."/>
        </authorList>
    </citation>
    <scope>NUCLEOTIDE SEQUENCE [LARGE SCALE GENOMIC DNA]</scope>
    <source>
        <strain evidence="12 13">DSM 100565</strain>
    </source>
</reference>
<dbReference type="Proteomes" id="UP000184292">
    <property type="component" value="Unassembled WGS sequence"/>
</dbReference>
<dbReference type="OrthoDB" id="9808328at2"/>
<accession>A0A1M6A2D9</accession>
<keyword evidence="4 9" id="KW-0812">Transmembrane</keyword>
<dbReference type="STRING" id="1447782.SAMN05444417_0174"/>
<dbReference type="PROSITE" id="PS00211">
    <property type="entry name" value="ABC_TRANSPORTER_1"/>
    <property type="match status" value="1"/>
</dbReference>
<feature type="transmembrane region" description="Helical" evidence="9">
    <location>
        <begin position="48"/>
        <end position="67"/>
    </location>
</feature>
<keyword evidence="6 12" id="KW-0067">ATP-binding</keyword>
<dbReference type="CDD" id="cd18542">
    <property type="entry name" value="ABC_6TM_YknU_like"/>
    <property type="match status" value="1"/>
</dbReference>
<keyword evidence="2" id="KW-0813">Transport</keyword>
<dbReference type="SUPFAM" id="SSF52540">
    <property type="entry name" value="P-loop containing nucleoside triphosphate hydrolases"/>
    <property type="match status" value="1"/>
</dbReference>
<dbReference type="Pfam" id="PF00664">
    <property type="entry name" value="ABC_membrane"/>
    <property type="match status" value="1"/>
</dbReference>
<dbReference type="RefSeq" id="WP_073325705.1">
    <property type="nucleotide sequence ID" value="NZ_FQYO01000001.1"/>
</dbReference>
<protein>
    <submittedName>
        <fullName evidence="12">ATP-binding cassette, subfamily B</fullName>
    </submittedName>
</protein>
<feature type="transmembrane region" description="Helical" evidence="9">
    <location>
        <begin position="167"/>
        <end position="186"/>
    </location>
</feature>
<evidence type="ECO:0000256" key="9">
    <source>
        <dbReference type="SAM" id="Phobius"/>
    </source>
</evidence>
<feature type="transmembrane region" description="Helical" evidence="9">
    <location>
        <begin position="192"/>
        <end position="214"/>
    </location>
</feature>
<evidence type="ECO:0000313" key="13">
    <source>
        <dbReference type="Proteomes" id="UP000184292"/>
    </source>
</evidence>
<dbReference type="InterPro" id="IPR011527">
    <property type="entry name" value="ABC1_TM_dom"/>
</dbReference>
<dbReference type="InterPro" id="IPR017871">
    <property type="entry name" value="ABC_transporter-like_CS"/>
</dbReference>
<feature type="domain" description="ABC transporter" evidence="10">
    <location>
        <begin position="369"/>
        <end position="605"/>
    </location>
</feature>
<dbReference type="PANTHER" id="PTHR43394">
    <property type="entry name" value="ATP-DEPENDENT PERMEASE MDL1, MITOCHONDRIAL"/>
    <property type="match status" value="1"/>
</dbReference>
<dbReference type="InterPro" id="IPR039421">
    <property type="entry name" value="Type_1_exporter"/>
</dbReference>
<evidence type="ECO:0000256" key="6">
    <source>
        <dbReference type="ARBA" id="ARBA00022840"/>
    </source>
</evidence>
<comment type="subcellular location">
    <subcellularLocation>
        <location evidence="1">Cell membrane</location>
        <topology evidence="1">Multi-pass membrane protein</topology>
    </subcellularLocation>
</comment>
<feature type="domain" description="ABC transmembrane type-1" evidence="11">
    <location>
        <begin position="49"/>
        <end position="335"/>
    </location>
</feature>
<evidence type="ECO:0000256" key="5">
    <source>
        <dbReference type="ARBA" id="ARBA00022741"/>
    </source>
</evidence>
<dbReference type="InterPro" id="IPR027417">
    <property type="entry name" value="P-loop_NTPase"/>
</dbReference>
<dbReference type="Gene3D" id="1.20.1560.10">
    <property type="entry name" value="ABC transporter type 1, transmembrane domain"/>
    <property type="match status" value="1"/>
</dbReference>
<dbReference type="GO" id="GO:0005524">
    <property type="term" value="F:ATP binding"/>
    <property type="evidence" value="ECO:0007669"/>
    <property type="project" value="UniProtKB-KW"/>
</dbReference>
<keyword evidence="8 9" id="KW-0472">Membrane</keyword>
<dbReference type="GO" id="GO:0015421">
    <property type="term" value="F:ABC-type oligopeptide transporter activity"/>
    <property type="evidence" value="ECO:0007669"/>
    <property type="project" value="TreeGrafter"/>
</dbReference>
<dbReference type="FunFam" id="3.40.50.300:FF:000221">
    <property type="entry name" value="Multidrug ABC transporter ATP-binding protein"/>
    <property type="match status" value="1"/>
</dbReference>
<dbReference type="GO" id="GO:0016887">
    <property type="term" value="F:ATP hydrolysis activity"/>
    <property type="evidence" value="ECO:0007669"/>
    <property type="project" value="InterPro"/>
</dbReference>
<dbReference type="Gene3D" id="3.40.50.300">
    <property type="entry name" value="P-loop containing nucleotide triphosphate hydrolases"/>
    <property type="match status" value="1"/>
</dbReference>
<sequence length="618" mass="66439">MTNTAVANGSGATDPKRIFRRTESTAAGEGVNAVSRITRMCLAYPGRVAVAMIATVLAAAAQLSIPVLLGRAVDATQAIGSATADEAALRTIALTLLAVSVLRGLFTLAQNYSAESVGHALAHDLRLAVYDKIQRLPFSFHDRTHSGDLITVGMLDLEGVRMYFSTALVRTVLLTLLLGIGAYLLISTHALLGILALSFAPFAAWRSTAMQLTLRKTWLILQEKLAILSRVMEENLAGIRVVRAFSSAPHEMKKFDAASEEALALSHRRIDVRVKSTSAMTLAFFAAMGAVLLYGGTLVAEGEMSVGTLATFLTFMTILQMPVRQLGLMVNAYARASTCGARLFALLDMPVEVDDAEGAPDLKVTEGTLRLDNVAFAYQGAEGHRAVTGISFEARKGETVGIVGPPGSGKTTLMHLIPRFYDVDAGSITIDGQDIRDVTLSSVRQAVAVVQQDSFLFTTSIENNIAYGDPRATDSRIERSAGSAQLHDWVVGLPERYGTVVGERGVSLSGGQRQRLSIARTLMLEPAVLIFDDSTAAIDAGTESRIRKGLRDYAADRVTLIVAHRLSSLSHADRILFLEDGRIVEQGTHDELIALGGRYAALHELQMRPEADMMEAQP</sequence>
<dbReference type="PROSITE" id="PS50929">
    <property type="entry name" value="ABC_TM1F"/>
    <property type="match status" value="1"/>
</dbReference>
<dbReference type="SMART" id="SM00382">
    <property type="entry name" value="AAA"/>
    <property type="match status" value="1"/>
</dbReference>
<dbReference type="PANTHER" id="PTHR43394:SF1">
    <property type="entry name" value="ATP-BINDING CASSETTE SUB-FAMILY B MEMBER 10, MITOCHONDRIAL"/>
    <property type="match status" value="1"/>
</dbReference>
<evidence type="ECO:0000259" key="11">
    <source>
        <dbReference type="PROSITE" id="PS50929"/>
    </source>
</evidence>
<dbReference type="AlphaFoldDB" id="A0A1M6A2D9"/>
<keyword evidence="13" id="KW-1185">Reference proteome</keyword>
<dbReference type="PROSITE" id="PS50893">
    <property type="entry name" value="ABC_TRANSPORTER_2"/>
    <property type="match status" value="1"/>
</dbReference>
<dbReference type="GO" id="GO:0005886">
    <property type="term" value="C:plasma membrane"/>
    <property type="evidence" value="ECO:0007669"/>
    <property type="project" value="UniProtKB-SubCell"/>
</dbReference>
<keyword evidence="3" id="KW-1003">Cell membrane</keyword>
<evidence type="ECO:0000256" key="2">
    <source>
        <dbReference type="ARBA" id="ARBA00022448"/>
    </source>
</evidence>
<evidence type="ECO:0000256" key="3">
    <source>
        <dbReference type="ARBA" id="ARBA00022475"/>
    </source>
</evidence>
<evidence type="ECO:0000256" key="1">
    <source>
        <dbReference type="ARBA" id="ARBA00004651"/>
    </source>
</evidence>
<feature type="transmembrane region" description="Helical" evidence="9">
    <location>
        <begin position="279"/>
        <end position="300"/>
    </location>
</feature>